<accession>A0AAI8Z205</accession>
<gene>
    <name evidence="2" type="ORF">LECACI_7A006153</name>
</gene>
<comment type="caution">
    <text evidence="2">The sequence shown here is derived from an EMBL/GenBank/DDBJ whole genome shotgun (WGS) entry which is preliminary data.</text>
</comment>
<name>A0AAI8Z205_9PEZI</name>
<feature type="region of interest" description="Disordered" evidence="1">
    <location>
        <begin position="239"/>
        <end position="261"/>
    </location>
</feature>
<keyword evidence="3" id="KW-1185">Reference proteome</keyword>
<organism evidence="2 3">
    <name type="scientific">Lecanosticta acicola</name>
    <dbReference type="NCBI Taxonomy" id="111012"/>
    <lineage>
        <taxon>Eukaryota</taxon>
        <taxon>Fungi</taxon>
        <taxon>Dikarya</taxon>
        <taxon>Ascomycota</taxon>
        <taxon>Pezizomycotina</taxon>
        <taxon>Dothideomycetes</taxon>
        <taxon>Dothideomycetidae</taxon>
        <taxon>Mycosphaerellales</taxon>
        <taxon>Mycosphaerellaceae</taxon>
        <taxon>Lecanosticta</taxon>
    </lineage>
</organism>
<feature type="region of interest" description="Disordered" evidence="1">
    <location>
        <begin position="66"/>
        <end position="94"/>
    </location>
</feature>
<protein>
    <submittedName>
        <fullName evidence="2">Uncharacterized protein</fullName>
    </submittedName>
</protein>
<feature type="compositionally biased region" description="Acidic residues" evidence="1">
    <location>
        <begin position="77"/>
        <end position="86"/>
    </location>
</feature>
<evidence type="ECO:0000256" key="1">
    <source>
        <dbReference type="SAM" id="MobiDB-lite"/>
    </source>
</evidence>
<evidence type="ECO:0000313" key="3">
    <source>
        <dbReference type="Proteomes" id="UP001296104"/>
    </source>
</evidence>
<dbReference type="Proteomes" id="UP001296104">
    <property type="component" value="Unassembled WGS sequence"/>
</dbReference>
<sequence length="261" mass="29516">MPPGFDRWQREANRRLNADLLEAQLSELRPERQKSGALRFQHPVSVAPEHTIVDRVVPRALVAHSDGDHSRAISSDLSDDGAETELAETPGDRAKAWFEEENKKQQSLGSDRRQRLCHGPIVDQESILQPRSPTRPRALLGPKGNEADEAITSLPMDYKDPKQYLSNSQQAGNDVIDRRRQVALGPYLKEEEETRDRSVAHVPSELHPNNSIIKRSVAHVPSELHPNNSIIKRNFIRRDSQQDGRQEWISWDAGPFSRGGK</sequence>
<reference evidence="2" key="1">
    <citation type="submission" date="2023-11" db="EMBL/GenBank/DDBJ databases">
        <authorList>
            <person name="Alioto T."/>
            <person name="Alioto T."/>
            <person name="Gomez Garrido J."/>
        </authorList>
    </citation>
    <scope>NUCLEOTIDE SEQUENCE</scope>
</reference>
<proteinExistence type="predicted"/>
<dbReference type="AlphaFoldDB" id="A0AAI8Z205"/>
<evidence type="ECO:0000313" key="2">
    <source>
        <dbReference type="EMBL" id="CAK4030995.1"/>
    </source>
</evidence>
<dbReference type="EMBL" id="CAVMBE010000042">
    <property type="protein sequence ID" value="CAK4030995.1"/>
    <property type="molecule type" value="Genomic_DNA"/>
</dbReference>